<organism evidence="6 7">
    <name type="scientific">Methanothermobacter tenebrarum</name>
    <dbReference type="NCBI Taxonomy" id="680118"/>
    <lineage>
        <taxon>Archaea</taxon>
        <taxon>Methanobacteriati</taxon>
        <taxon>Methanobacteriota</taxon>
        <taxon>Methanomada group</taxon>
        <taxon>Methanobacteria</taxon>
        <taxon>Methanobacteriales</taxon>
        <taxon>Methanobacteriaceae</taxon>
        <taxon>Methanothermobacter</taxon>
    </lineage>
</organism>
<dbReference type="Pfam" id="PF04060">
    <property type="entry name" value="FeS"/>
    <property type="match status" value="1"/>
</dbReference>
<proteinExistence type="predicted"/>
<dbReference type="InterPro" id="IPR027417">
    <property type="entry name" value="P-loop_NTPase"/>
</dbReference>
<keyword evidence="7" id="KW-1185">Reference proteome</keyword>
<dbReference type="GO" id="GO:0051539">
    <property type="term" value="F:4 iron, 4 sulfur cluster binding"/>
    <property type="evidence" value="ECO:0007669"/>
    <property type="project" value="UniProtKB-KW"/>
</dbReference>
<dbReference type="RefSeq" id="WP_112094497.1">
    <property type="nucleotide sequence ID" value="NZ_QLOE01000012.1"/>
</dbReference>
<dbReference type="PANTHER" id="PTHR40072">
    <property type="entry name" value="MOLYBDOPTERIN-GUANINE DINUCLEOTIDE BIOSYNTHESIS ADAPTER PROTEIN-RELATED"/>
    <property type="match status" value="1"/>
</dbReference>
<dbReference type="PROSITE" id="PS51656">
    <property type="entry name" value="4FE4S"/>
    <property type="match status" value="1"/>
</dbReference>
<dbReference type="Gene3D" id="3.40.50.300">
    <property type="entry name" value="P-loop containing nucleotide triphosphate hydrolases"/>
    <property type="match status" value="1"/>
</dbReference>
<dbReference type="OrthoDB" id="9014at2157"/>
<evidence type="ECO:0000256" key="1">
    <source>
        <dbReference type="ARBA" id="ARBA00022485"/>
    </source>
</evidence>
<accession>A0A328PGL3</accession>
<name>A0A328PGL3_9EURY</name>
<sequence length="227" mass="25723">MKILGIIGTKDTGKTTLVTRLIKGLTDKGYKVGTIKHTHGRFDFPGKDTEIHRKAGAKLVIGAGKETFFLSPKEKNIKWIISTIPFIEEIDFLIIEGFKKMEFANISTSIENEFTIKKVDPFSLKDEEFKEILQLTEKRTYGLLLGLNCGKCGFESCEEFARAKVKGDADDVNCKSQFKRAMLRINGNPIPLNPFVQKIMSETITGMVKSLQREETEIDKIEIIIKW</sequence>
<evidence type="ECO:0000256" key="2">
    <source>
        <dbReference type="ARBA" id="ARBA00022723"/>
    </source>
</evidence>
<dbReference type="GO" id="GO:0005525">
    <property type="term" value="F:GTP binding"/>
    <property type="evidence" value="ECO:0007669"/>
    <property type="project" value="InterPro"/>
</dbReference>
<evidence type="ECO:0000259" key="5">
    <source>
        <dbReference type="PROSITE" id="PS51656"/>
    </source>
</evidence>
<dbReference type="GO" id="GO:0006777">
    <property type="term" value="P:Mo-molybdopterin cofactor biosynthetic process"/>
    <property type="evidence" value="ECO:0007669"/>
    <property type="project" value="InterPro"/>
</dbReference>
<keyword evidence="3" id="KW-0408">Iron</keyword>
<dbReference type="Proteomes" id="UP000249782">
    <property type="component" value="Unassembled WGS sequence"/>
</dbReference>
<reference evidence="6 7" key="1">
    <citation type="submission" date="2018-06" db="EMBL/GenBank/DDBJ databases">
        <title>Draft genome sequence of hyperthermophilic methanogen Methanothermobacter tenebrarum sp. MCM-B 1447.</title>
        <authorList>
            <person name="Pore S.D."/>
            <person name="Dagar S."/>
            <person name="Dhakephalkar P.K."/>
        </authorList>
    </citation>
    <scope>NUCLEOTIDE SEQUENCE [LARGE SCALE GENOMIC DNA]</scope>
    <source>
        <strain evidence="6 7">MCM B 1447</strain>
    </source>
</reference>
<dbReference type="InterPro" id="IPR052539">
    <property type="entry name" value="MGD_biosynthesis_adapter"/>
</dbReference>
<evidence type="ECO:0000313" key="6">
    <source>
        <dbReference type="EMBL" id="RAO78544.1"/>
    </source>
</evidence>
<feature type="domain" description="4Fe-4S" evidence="5">
    <location>
        <begin position="131"/>
        <end position="192"/>
    </location>
</feature>
<protein>
    <submittedName>
        <fullName evidence="6">Molybdopterin-guanine dinucleotide biosynthesis protein B</fullName>
    </submittedName>
</protein>
<keyword evidence="2" id="KW-0479">Metal-binding</keyword>
<dbReference type="AlphaFoldDB" id="A0A328PGL3"/>
<dbReference type="InterPro" id="IPR004435">
    <property type="entry name" value="MobB_dom"/>
</dbReference>
<evidence type="ECO:0000256" key="3">
    <source>
        <dbReference type="ARBA" id="ARBA00023004"/>
    </source>
</evidence>
<dbReference type="Pfam" id="PF03205">
    <property type="entry name" value="MobB"/>
    <property type="match status" value="1"/>
</dbReference>
<comment type="caution">
    <text evidence="6">The sequence shown here is derived from an EMBL/GenBank/DDBJ whole genome shotgun (WGS) entry which is preliminary data.</text>
</comment>
<dbReference type="EMBL" id="QLOE01000012">
    <property type="protein sequence ID" value="RAO78544.1"/>
    <property type="molecule type" value="Genomic_DNA"/>
</dbReference>
<dbReference type="NCBIfam" id="NF011063">
    <property type="entry name" value="PRK14494.1-2"/>
    <property type="match status" value="1"/>
</dbReference>
<evidence type="ECO:0000313" key="7">
    <source>
        <dbReference type="Proteomes" id="UP000249782"/>
    </source>
</evidence>
<dbReference type="GO" id="GO:0046872">
    <property type="term" value="F:metal ion binding"/>
    <property type="evidence" value="ECO:0007669"/>
    <property type="project" value="UniProtKB-KW"/>
</dbReference>
<dbReference type="InterPro" id="IPR007202">
    <property type="entry name" value="4Fe-4S_dom"/>
</dbReference>
<dbReference type="PANTHER" id="PTHR40072:SF1">
    <property type="entry name" value="MOLYBDOPTERIN-GUANINE DINUCLEOTIDE BIOSYNTHESIS ADAPTER PROTEIN"/>
    <property type="match status" value="1"/>
</dbReference>
<dbReference type="Gene3D" id="1.10.15.40">
    <property type="entry name" value="Electron transport complex subunit B, putative Fe-S cluster"/>
    <property type="match status" value="1"/>
</dbReference>
<keyword evidence="1" id="KW-0004">4Fe-4S</keyword>
<evidence type="ECO:0000256" key="4">
    <source>
        <dbReference type="ARBA" id="ARBA00023014"/>
    </source>
</evidence>
<dbReference type="NCBIfam" id="TIGR00176">
    <property type="entry name" value="mobB"/>
    <property type="match status" value="1"/>
</dbReference>
<gene>
    <name evidence="6" type="primary">mobB</name>
    <name evidence="6" type="ORF">DPC56_07700</name>
</gene>
<keyword evidence="4" id="KW-0411">Iron-sulfur</keyword>
<dbReference type="SUPFAM" id="SSF52540">
    <property type="entry name" value="P-loop containing nucleoside triphosphate hydrolases"/>
    <property type="match status" value="1"/>
</dbReference>